<evidence type="ECO:0000256" key="1">
    <source>
        <dbReference type="SAM" id="MobiDB-lite"/>
    </source>
</evidence>
<keyword evidence="2" id="KW-0732">Signal</keyword>
<feature type="signal peptide" evidence="2">
    <location>
        <begin position="1"/>
        <end position="19"/>
    </location>
</feature>
<evidence type="ECO:0000313" key="4">
    <source>
        <dbReference type="Proteomes" id="UP001499990"/>
    </source>
</evidence>
<feature type="chain" id="PRO_5046774839" description="Lipoprotein" evidence="2">
    <location>
        <begin position="20"/>
        <end position="308"/>
    </location>
</feature>
<dbReference type="Proteomes" id="UP001499990">
    <property type="component" value="Unassembled WGS sequence"/>
</dbReference>
<protein>
    <recommendedName>
        <fullName evidence="5">Lipoprotein</fullName>
    </recommendedName>
</protein>
<comment type="caution">
    <text evidence="3">The sequence shown here is derived from an EMBL/GenBank/DDBJ whole genome shotgun (WGS) entry which is preliminary data.</text>
</comment>
<feature type="compositionally biased region" description="Low complexity" evidence="1">
    <location>
        <begin position="37"/>
        <end position="52"/>
    </location>
</feature>
<organism evidence="3 4">
    <name type="scientific">Streptomyces sannanensis</name>
    <dbReference type="NCBI Taxonomy" id="285536"/>
    <lineage>
        <taxon>Bacteria</taxon>
        <taxon>Bacillati</taxon>
        <taxon>Actinomycetota</taxon>
        <taxon>Actinomycetes</taxon>
        <taxon>Kitasatosporales</taxon>
        <taxon>Streptomycetaceae</taxon>
        <taxon>Streptomyces</taxon>
    </lineage>
</organism>
<proteinExistence type="predicted"/>
<keyword evidence="4" id="KW-1185">Reference proteome</keyword>
<evidence type="ECO:0000313" key="3">
    <source>
        <dbReference type="EMBL" id="GAA3376104.1"/>
    </source>
</evidence>
<feature type="region of interest" description="Disordered" evidence="1">
    <location>
        <begin position="24"/>
        <end position="55"/>
    </location>
</feature>
<evidence type="ECO:0008006" key="5">
    <source>
        <dbReference type="Google" id="ProtNLM"/>
    </source>
</evidence>
<gene>
    <name evidence="3" type="ORF">GCM10020367_46490</name>
</gene>
<name>A0ABP6SGP1_9ACTN</name>
<evidence type="ECO:0000256" key="2">
    <source>
        <dbReference type="SAM" id="SignalP"/>
    </source>
</evidence>
<dbReference type="PROSITE" id="PS51257">
    <property type="entry name" value="PROKAR_LIPOPROTEIN"/>
    <property type="match status" value="1"/>
</dbReference>
<reference evidence="4" key="1">
    <citation type="journal article" date="2019" name="Int. J. Syst. Evol. Microbiol.">
        <title>The Global Catalogue of Microorganisms (GCM) 10K type strain sequencing project: providing services to taxonomists for standard genome sequencing and annotation.</title>
        <authorList>
            <consortium name="The Broad Institute Genomics Platform"/>
            <consortium name="The Broad Institute Genome Sequencing Center for Infectious Disease"/>
            <person name="Wu L."/>
            <person name="Ma J."/>
        </authorList>
    </citation>
    <scope>NUCLEOTIDE SEQUENCE [LARGE SCALE GENOMIC DNA]</scope>
    <source>
        <strain evidence="4">JCM 9651</strain>
    </source>
</reference>
<sequence>MRRLVVPALSLSFLLLGCASEGRPEEARTTPVDNTRSAEPSVSASPSGPGSPERSDYTFRLPIAAYSYSDAEYAVIESAQLVLAKKCAARFSLAYRPPGTAPAPPSASDRRYGLSSAAEAARFGYRMPPQPAPVAEKLDADTRLVLYGRRAAGGATGPLEYRGQKVPETGCLGEAIKTFDERYEYPAGVEAARTTAVESYRESLKDARVRAAIGDWSGCMKLRGFDYASPMDSLGSPSFREGRISAEEKETAVADVTCKLSTNLLETWFSAESDIQSRMIDKNSKVLQKLREVHRKKLQEAERIVADA</sequence>
<dbReference type="EMBL" id="BAAAYL010000001">
    <property type="protein sequence ID" value="GAA3376104.1"/>
    <property type="molecule type" value="Genomic_DNA"/>
</dbReference>
<accession>A0ABP6SGP1</accession>